<dbReference type="AlphaFoldDB" id="A0A1R0KM26"/>
<evidence type="ECO:0000313" key="1">
    <source>
        <dbReference type="EMBL" id="OLZ47682.1"/>
    </source>
</evidence>
<dbReference type="EMBL" id="MQUQ01000015">
    <property type="protein sequence ID" value="OLZ47682.1"/>
    <property type="molecule type" value="Genomic_DNA"/>
</dbReference>
<reference evidence="1 2" key="1">
    <citation type="submission" date="2016-01" db="EMBL/GenBank/DDBJ databases">
        <title>Amycolatopsis coloradensis genome sequencing and assembly.</title>
        <authorList>
            <person name="Mayilraj S."/>
        </authorList>
    </citation>
    <scope>NUCLEOTIDE SEQUENCE [LARGE SCALE GENOMIC DNA]</scope>
    <source>
        <strain evidence="1 2">DSM 44225</strain>
    </source>
</reference>
<accession>A0A1R0KM26</accession>
<protein>
    <recommendedName>
        <fullName evidence="3">PE domain-containing protein</fullName>
    </recommendedName>
</protein>
<gene>
    <name evidence="1" type="ORF">BS329_27810</name>
</gene>
<organism evidence="1 2">
    <name type="scientific">Amycolatopsis coloradensis</name>
    <dbReference type="NCBI Taxonomy" id="76021"/>
    <lineage>
        <taxon>Bacteria</taxon>
        <taxon>Bacillati</taxon>
        <taxon>Actinomycetota</taxon>
        <taxon>Actinomycetes</taxon>
        <taxon>Pseudonocardiales</taxon>
        <taxon>Pseudonocardiaceae</taxon>
        <taxon>Amycolatopsis</taxon>
    </lineage>
</organism>
<dbReference type="Proteomes" id="UP000187486">
    <property type="component" value="Unassembled WGS sequence"/>
</dbReference>
<dbReference type="STRING" id="76021.BS329_27810"/>
<name>A0A1R0KM26_9PSEU</name>
<sequence length="138" mass="14819">MTDGTGGPPGNFSQILGDFSAQADAMVTAAKEGRFAVSEEMGNAYKAALQEYADNWGKNNNMFIQLAQAPELGTSPYALDVGKHAALVAEGDEQSALTQLDALREVVTRALDAINTAMTNYKNSDDQNKETLLKIHHD</sequence>
<comment type="caution">
    <text evidence="1">The sequence shown here is derived from an EMBL/GenBank/DDBJ whole genome shotgun (WGS) entry which is preliminary data.</text>
</comment>
<evidence type="ECO:0000313" key="2">
    <source>
        <dbReference type="Proteomes" id="UP000187486"/>
    </source>
</evidence>
<evidence type="ECO:0008006" key="3">
    <source>
        <dbReference type="Google" id="ProtNLM"/>
    </source>
</evidence>
<keyword evidence="2" id="KW-1185">Reference proteome</keyword>
<proteinExistence type="predicted"/>
<dbReference type="RefSeq" id="WP_076164172.1">
    <property type="nucleotide sequence ID" value="NZ_JBEZVB010000019.1"/>
</dbReference>
<dbReference type="OrthoDB" id="3632450at2"/>